<accession>A0ABR0LKY2</accession>
<evidence type="ECO:0000256" key="1">
    <source>
        <dbReference type="SAM" id="MobiDB-lite"/>
    </source>
</evidence>
<feature type="region of interest" description="Disordered" evidence="1">
    <location>
        <begin position="206"/>
        <end position="287"/>
    </location>
</feature>
<proteinExistence type="predicted"/>
<dbReference type="Proteomes" id="UP001357485">
    <property type="component" value="Unassembled WGS sequence"/>
</dbReference>
<dbReference type="EMBL" id="JAVRRA010018037">
    <property type="protein sequence ID" value="KAK5191923.1"/>
    <property type="molecule type" value="Genomic_DNA"/>
</dbReference>
<organism evidence="2 3">
    <name type="scientific">Cryomyces antarcticus</name>
    <dbReference type="NCBI Taxonomy" id="329879"/>
    <lineage>
        <taxon>Eukaryota</taxon>
        <taxon>Fungi</taxon>
        <taxon>Dikarya</taxon>
        <taxon>Ascomycota</taxon>
        <taxon>Pezizomycotina</taxon>
        <taxon>Dothideomycetes</taxon>
        <taxon>Dothideomycetes incertae sedis</taxon>
        <taxon>Cryomyces</taxon>
    </lineage>
</organism>
<gene>
    <name evidence="2" type="ORF">LTR16_007536</name>
</gene>
<evidence type="ECO:0008006" key="4">
    <source>
        <dbReference type="Google" id="ProtNLM"/>
    </source>
</evidence>
<feature type="non-terminal residue" evidence="2">
    <location>
        <position position="1"/>
    </location>
</feature>
<protein>
    <recommendedName>
        <fullName evidence="4">PH domain-containing protein</fullName>
    </recommendedName>
</protein>
<evidence type="ECO:0000313" key="3">
    <source>
        <dbReference type="Proteomes" id="UP001357485"/>
    </source>
</evidence>
<feature type="non-terminal residue" evidence="2">
    <location>
        <position position="287"/>
    </location>
</feature>
<evidence type="ECO:0000313" key="2">
    <source>
        <dbReference type="EMBL" id="KAK5191923.1"/>
    </source>
</evidence>
<reference evidence="2 3" key="1">
    <citation type="submission" date="2023-08" db="EMBL/GenBank/DDBJ databases">
        <title>Black Yeasts Isolated from many extreme environments.</title>
        <authorList>
            <person name="Coleine C."/>
            <person name="Stajich J.E."/>
            <person name="Selbmann L."/>
        </authorList>
    </citation>
    <scope>NUCLEOTIDE SEQUENCE [LARGE SCALE GENOMIC DNA]</scope>
    <source>
        <strain evidence="2 3">CCFEE 536</strain>
    </source>
</reference>
<keyword evidence="3" id="KW-1185">Reference proteome</keyword>
<feature type="compositionally biased region" description="Low complexity" evidence="1">
    <location>
        <begin position="228"/>
        <end position="259"/>
    </location>
</feature>
<comment type="caution">
    <text evidence="2">The sequence shown here is derived from an EMBL/GenBank/DDBJ whole genome shotgun (WGS) entry which is preliminary data.</text>
</comment>
<sequence>MVDVSRVVTEGTDVWRAERNQRRLSSQSVRSIESTLHVEVVEKIYCLVTSGFVLQYNSDGPSDRLPEKVLQLGTDSAAFASDLVPGKPFVLQISQTADIEGTKSVNLQSSLLSRLVHRNAAARRMTSSFLLILESAEELDSWMIAVRQEIEALGGKRVRPELSARQKADELARTEKTLRERPSHRYLVRRDPSRISVIAAFKDTPVPSPEMSTLDWDKSPNSVERNQGDASSSASTYSSRYSSIRGSADTTATTVTSSDQQHISHSAMAHEHHTLPPPVLGRRNPLG</sequence>
<name>A0ABR0LKY2_9PEZI</name>